<evidence type="ECO:0000313" key="3">
    <source>
        <dbReference type="EMBL" id="KAJ6234358.1"/>
    </source>
</evidence>
<dbReference type="Pfam" id="PF00071">
    <property type="entry name" value="Ras"/>
    <property type="match status" value="1"/>
</dbReference>
<dbReference type="PROSITE" id="PS51417">
    <property type="entry name" value="ARF"/>
    <property type="match status" value="1"/>
</dbReference>
<dbReference type="SMART" id="SM00175">
    <property type="entry name" value="RAB"/>
    <property type="match status" value="1"/>
</dbReference>
<sequence length="201" mass="22760">MTLQVYKLILVGGSSVGKSSVLLKFSENKFSHNVETTVGAAFTNKTVEVDNHEIRLQIWDTAGQERYHALTLMYFRGAQGAIVIYDITDQNSFEMAKEWIREIRERSPQRTKIVLLGNKIDREERAIPTETGRKLANEKNLLFFESSAKTGEGINKVFYELAKAIRHDLDENTSLSESETESESFELTKKTKKNVEGSGCC</sequence>
<name>A0ABQ8XP24_9EUKA</name>
<comment type="caution">
    <text evidence="3">The sequence shown here is derived from an EMBL/GenBank/DDBJ whole genome shotgun (WGS) entry which is preliminary data.</text>
</comment>
<keyword evidence="2" id="KW-0342">GTP-binding</keyword>
<dbReference type="PROSITE" id="PS51420">
    <property type="entry name" value="RHO"/>
    <property type="match status" value="1"/>
</dbReference>
<dbReference type="InterPro" id="IPR005225">
    <property type="entry name" value="Small_GTP-bd"/>
</dbReference>
<dbReference type="SUPFAM" id="SSF52540">
    <property type="entry name" value="P-loop containing nucleoside triphosphate hydrolases"/>
    <property type="match status" value="1"/>
</dbReference>
<dbReference type="PANTHER" id="PTHR47977">
    <property type="entry name" value="RAS-RELATED PROTEIN RAB"/>
    <property type="match status" value="1"/>
</dbReference>
<evidence type="ECO:0000313" key="4">
    <source>
        <dbReference type="Proteomes" id="UP001150062"/>
    </source>
</evidence>
<keyword evidence="1" id="KW-0547">Nucleotide-binding</keyword>
<dbReference type="PROSITE" id="PS51419">
    <property type="entry name" value="RAB"/>
    <property type="match status" value="1"/>
</dbReference>
<proteinExistence type="predicted"/>
<dbReference type="EMBL" id="JAOAOG010000271">
    <property type="protein sequence ID" value="KAJ6234358.1"/>
    <property type="molecule type" value="Genomic_DNA"/>
</dbReference>
<dbReference type="SMART" id="SM00177">
    <property type="entry name" value="ARF"/>
    <property type="match status" value="1"/>
</dbReference>
<dbReference type="InterPro" id="IPR027417">
    <property type="entry name" value="P-loop_NTPase"/>
</dbReference>
<dbReference type="Gene3D" id="3.40.50.300">
    <property type="entry name" value="P-loop containing nucleotide triphosphate hydrolases"/>
    <property type="match status" value="1"/>
</dbReference>
<reference evidence="3" key="1">
    <citation type="submission" date="2022-08" db="EMBL/GenBank/DDBJ databases">
        <title>Novel sulfate-reducing endosymbionts in the free-living metamonad Anaeramoeba.</title>
        <authorList>
            <person name="Jerlstrom-Hultqvist J."/>
            <person name="Cepicka I."/>
            <person name="Gallot-Lavallee L."/>
            <person name="Salas-Leiva D."/>
            <person name="Curtis B.A."/>
            <person name="Zahonova K."/>
            <person name="Pipaliya S."/>
            <person name="Dacks J."/>
            <person name="Roger A.J."/>
        </authorList>
    </citation>
    <scope>NUCLEOTIDE SEQUENCE</scope>
    <source>
        <strain evidence="3">Schooner1</strain>
    </source>
</reference>
<dbReference type="SMART" id="SM00174">
    <property type="entry name" value="RHO"/>
    <property type="match status" value="1"/>
</dbReference>
<accession>A0ABQ8XP24</accession>
<organism evidence="3 4">
    <name type="scientific">Anaeramoeba flamelloides</name>
    <dbReference type="NCBI Taxonomy" id="1746091"/>
    <lineage>
        <taxon>Eukaryota</taxon>
        <taxon>Metamonada</taxon>
        <taxon>Anaeramoebidae</taxon>
        <taxon>Anaeramoeba</taxon>
    </lineage>
</organism>
<keyword evidence="4" id="KW-1185">Reference proteome</keyword>
<dbReference type="SMART" id="SM00173">
    <property type="entry name" value="RAS"/>
    <property type="match status" value="1"/>
</dbReference>
<gene>
    <name evidence="3" type="ORF">M0813_04161</name>
</gene>
<dbReference type="InterPro" id="IPR050227">
    <property type="entry name" value="Rab"/>
</dbReference>
<dbReference type="SMART" id="SM00176">
    <property type="entry name" value="RAN"/>
    <property type="match status" value="1"/>
</dbReference>
<evidence type="ECO:0000256" key="1">
    <source>
        <dbReference type="ARBA" id="ARBA00022741"/>
    </source>
</evidence>
<dbReference type="NCBIfam" id="TIGR00231">
    <property type="entry name" value="small_GTP"/>
    <property type="match status" value="1"/>
</dbReference>
<dbReference type="PRINTS" id="PR00449">
    <property type="entry name" value="RASTRNSFRMNG"/>
</dbReference>
<dbReference type="PROSITE" id="PS51421">
    <property type="entry name" value="RAS"/>
    <property type="match status" value="1"/>
</dbReference>
<evidence type="ECO:0000256" key="2">
    <source>
        <dbReference type="ARBA" id="ARBA00023134"/>
    </source>
</evidence>
<protein>
    <submittedName>
        <fullName evidence="3">Ras and ef-hand domain-containing protein</fullName>
    </submittedName>
</protein>
<dbReference type="Proteomes" id="UP001150062">
    <property type="component" value="Unassembled WGS sequence"/>
</dbReference>
<dbReference type="InterPro" id="IPR001806">
    <property type="entry name" value="Small_GTPase"/>
</dbReference>